<sequence>MPAALSFNRVGNAPRAPDPKRVARSARGETNMNDALREVLIMPAALSFNRVGNAPRAPDRKRAARWARG</sequence>
<accession>A0A517N8I0</accession>
<gene>
    <name evidence="2" type="ORF">K227x_18300</name>
</gene>
<evidence type="ECO:0000313" key="2">
    <source>
        <dbReference type="EMBL" id="QDT03446.1"/>
    </source>
</evidence>
<protein>
    <submittedName>
        <fullName evidence="2">Uncharacterized protein</fullName>
    </submittedName>
</protein>
<evidence type="ECO:0000256" key="1">
    <source>
        <dbReference type="SAM" id="MobiDB-lite"/>
    </source>
</evidence>
<dbReference type="Proteomes" id="UP000318538">
    <property type="component" value="Chromosome"/>
</dbReference>
<dbReference type="KEGG" id="rlc:K227x_18300"/>
<name>A0A517N8I0_9BACT</name>
<dbReference type="EMBL" id="CP036525">
    <property type="protein sequence ID" value="QDT03446.1"/>
    <property type="molecule type" value="Genomic_DNA"/>
</dbReference>
<keyword evidence="3" id="KW-1185">Reference proteome</keyword>
<dbReference type="AlphaFoldDB" id="A0A517N8I0"/>
<organism evidence="2 3">
    <name type="scientific">Rubripirellula lacrimiformis</name>
    <dbReference type="NCBI Taxonomy" id="1930273"/>
    <lineage>
        <taxon>Bacteria</taxon>
        <taxon>Pseudomonadati</taxon>
        <taxon>Planctomycetota</taxon>
        <taxon>Planctomycetia</taxon>
        <taxon>Pirellulales</taxon>
        <taxon>Pirellulaceae</taxon>
        <taxon>Rubripirellula</taxon>
    </lineage>
</organism>
<proteinExistence type="predicted"/>
<reference evidence="2 3" key="1">
    <citation type="submission" date="2019-02" db="EMBL/GenBank/DDBJ databases">
        <title>Deep-cultivation of Planctomycetes and their phenomic and genomic characterization uncovers novel biology.</title>
        <authorList>
            <person name="Wiegand S."/>
            <person name="Jogler M."/>
            <person name="Boedeker C."/>
            <person name="Pinto D."/>
            <person name="Vollmers J."/>
            <person name="Rivas-Marin E."/>
            <person name="Kohn T."/>
            <person name="Peeters S.H."/>
            <person name="Heuer A."/>
            <person name="Rast P."/>
            <person name="Oberbeckmann S."/>
            <person name="Bunk B."/>
            <person name="Jeske O."/>
            <person name="Meyerdierks A."/>
            <person name="Storesund J.E."/>
            <person name="Kallscheuer N."/>
            <person name="Luecker S."/>
            <person name="Lage O.M."/>
            <person name="Pohl T."/>
            <person name="Merkel B.J."/>
            <person name="Hornburger P."/>
            <person name="Mueller R.-W."/>
            <person name="Bruemmer F."/>
            <person name="Labrenz M."/>
            <person name="Spormann A.M."/>
            <person name="Op den Camp H."/>
            <person name="Overmann J."/>
            <person name="Amann R."/>
            <person name="Jetten M.S.M."/>
            <person name="Mascher T."/>
            <person name="Medema M.H."/>
            <person name="Devos D.P."/>
            <person name="Kaster A.-K."/>
            <person name="Ovreas L."/>
            <person name="Rohde M."/>
            <person name="Galperin M.Y."/>
            <person name="Jogler C."/>
        </authorList>
    </citation>
    <scope>NUCLEOTIDE SEQUENCE [LARGE SCALE GENOMIC DNA]</scope>
    <source>
        <strain evidence="2 3">K22_7</strain>
    </source>
</reference>
<evidence type="ECO:0000313" key="3">
    <source>
        <dbReference type="Proteomes" id="UP000318538"/>
    </source>
</evidence>
<feature type="region of interest" description="Disordered" evidence="1">
    <location>
        <begin position="1"/>
        <end position="30"/>
    </location>
</feature>